<reference evidence="1" key="1">
    <citation type="submission" date="2019-10" db="EMBL/GenBank/DDBJ databases">
        <authorList>
            <consortium name="DOE Joint Genome Institute"/>
            <person name="Kuo A."/>
            <person name="Miyauchi S."/>
            <person name="Kiss E."/>
            <person name="Drula E."/>
            <person name="Kohler A."/>
            <person name="Sanchez-Garcia M."/>
            <person name="Andreopoulos B."/>
            <person name="Barry K.W."/>
            <person name="Bonito G."/>
            <person name="Buee M."/>
            <person name="Carver A."/>
            <person name="Chen C."/>
            <person name="Cichocki N."/>
            <person name="Clum A."/>
            <person name="Culley D."/>
            <person name="Crous P.W."/>
            <person name="Fauchery L."/>
            <person name="Girlanda M."/>
            <person name="Hayes R."/>
            <person name="Keri Z."/>
            <person name="LaButti K."/>
            <person name="Lipzen A."/>
            <person name="Lombard V."/>
            <person name="Magnuson J."/>
            <person name="Maillard F."/>
            <person name="Morin E."/>
            <person name="Murat C."/>
            <person name="Nolan M."/>
            <person name="Ohm R."/>
            <person name="Pangilinan J."/>
            <person name="Pereira M."/>
            <person name="Perotto S."/>
            <person name="Peter M."/>
            <person name="Riley R."/>
            <person name="Sitrit Y."/>
            <person name="Stielow B."/>
            <person name="Szollosi G."/>
            <person name="Zifcakova L."/>
            <person name="Stursova M."/>
            <person name="Spatafora J.W."/>
            <person name="Tedersoo L."/>
            <person name="Vaario L.-M."/>
            <person name="Yamada A."/>
            <person name="Yan M."/>
            <person name="Wang P."/>
            <person name="Xu J."/>
            <person name="Bruns T."/>
            <person name="Baldrian P."/>
            <person name="Vilgalys R."/>
            <person name="Henrissat B."/>
            <person name="Grigoriev I.V."/>
            <person name="Hibbett D."/>
            <person name="Nagy L.G."/>
            <person name="Martin F.M."/>
        </authorList>
    </citation>
    <scope>NUCLEOTIDE SEQUENCE</scope>
    <source>
        <strain evidence="1">BED1</strain>
    </source>
</reference>
<sequence>MTRALFGSYTPVHFGIGTPFIRPYLPLLMTDGLFLPLISCRYYLVYLQYDSWRVGASYLIYYLFRSL</sequence>
<dbReference type="AlphaFoldDB" id="A0AAD4B9I9"/>
<proteinExistence type="predicted"/>
<keyword evidence="2" id="KW-1185">Reference proteome</keyword>
<dbReference type="EMBL" id="WHUW01000462">
    <property type="protein sequence ID" value="KAF8414647.1"/>
    <property type="molecule type" value="Genomic_DNA"/>
</dbReference>
<protein>
    <submittedName>
        <fullName evidence="1">Uncharacterized protein</fullName>
    </submittedName>
</protein>
<accession>A0AAD4B9I9</accession>
<name>A0AAD4B9I9_BOLED</name>
<reference evidence="1" key="2">
    <citation type="journal article" date="2020" name="Nat. Commun.">
        <title>Large-scale genome sequencing of mycorrhizal fungi provides insights into the early evolution of symbiotic traits.</title>
        <authorList>
            <person name="Miyauchi S."/>
            <person name="Kiss E."/>
            <person name="Kuo A."/>
            <person name="Drula E."/>
            <person name="Kohler A."/>
            <person name="Sanchez-Garcia M."/>
            <person name="Morin E."/>
            <person name="Andreopoulos B."/>
            <person name="Barry K.W."/>
            <person name="Bonito G."/>
            <person name="Buee M."/>
            <person name="Carver A."/>
            <person name="Chen C."/>
            <person name="Cichocki N."/>
            <person name="Clum A."/>
            <person name="Culley D."/>
            <person name="Crous P.W."/>
            <person name="Fauchery L."/>
            <person name="Girlanda M."/>
            <person name="Hayes R.D."/>
            <person name="Keri Z."/>
            <person name="LaButti K."/>
            <person name="Lipzen A."/>
            <person name="Lombard V."/>
            <person name="Magnuson J."/>
            <person name="Maillard F."/>
            <person name="Murat C."/>
            <person name="Nolan M."/>
            <person name="Ohm R.A."/>
            <person name="Pangilinan J."/>
            <person name="Pereira M.F."/>
            <person name="Perotto S."/>
            <person name="Peter M."/>
            <person name="Pfister S."/>
            <person name="Riley R."/>
            <person name="Sitrit Y."/>
            <person name="Stielow J.B."/>
            <person name="Szollosi G."/>
            <person name="Zifcakova L."/>
            <person name="Stursova M."/>
            <person name="Spatafora J.W."/>
            <person name="Tedersoo L."/>
            <person name="Vaario L.M."/>
            <person name="Yamada A."/>
            <person name="Yan M."/>
            <person name="Wang P."/>
            <person name="Xu J."/>
            <person name="Bruns T."/>
            <person name="Baldrian P."/>
            <person name="Vilgalys R."/>
            <person name="Dunand C."/>
            <person name="Henrissat B."/>
            <person name="Grigoriev I.V."/>
            <person name="Hibbett D."/>
            <person name="Nagy L.G."/>
            <person name="Martin F.M."/>
        </authorList>
    </citation>
    <scope>NUCLEOTIDE SEQUENCE</scope>
    <source>
        <strain evidence="1">BED1</strain>
    </source>
</reference>
<evidence type="ECO:0000313" key="2">
    <source>
        <dbReference type="Proteomes" id="UP001194468"/>
    </source>
</evidence>
<evidence type="ECO:0000313" key="1">
    <source>
        <dbReference type="EMBL" id="KAF8414647.1"/>
    </source>
</evidence>
<organism evidence="1 2">
    <name type="scientific">Boletus edulis BED1</name>
    <dbReference type="NCBI Taxonomy" id="1328754"/>
    <lineage>
        <taxon>Eukaryota</taxon>
        <taxon>Fungi</taxon>
        <taxon>Dikarya</taxon>
        <taxon>Basidiomycota</taxon>
        <taxon>Agaricomycotina</taxon>
        <taxon>Agaricomycetes</taxon>
        <taxon>Agaricomycetidae</taxon>
        <taxon>Boletales</taxon>
        <taxon>Boletineae</taxon>
        <taxon>Boletaceae</taxon>
        <taxon>Boletoideae</taxon>
        <taxon>Boletus</taxon>
    </lineage>
</organism>
<comment type="caution">
    <text evidence="1">The sequence shown here is derived from an EMBL/GenBank/DDBJ whole genome shotgun (WGS) entry which is preliminary data.</text>
</comment>
<dbReference type="Proteomes" id="UP001194468">
    <property type="component" value="Unassembled WGS sequence"/>
</dbReference>
<gene>
    <name evidence="1" type="ORF">L210DRAFT_3591253</name>
</gene>